<dbReference type="EMBL" id="JAHJDP010000078">
    <property type="protein sequence ID" value="MBU2691971.1"/>
    <property type="molecule type" value="Genomic_DNA"/>
</dbReference>
<protein>
    <recommendedName>
        <fullName evidence="2">FlgD/Vpr Ig-like domain-containing protein</fullName>
    </recommendedName>
</protein>
<sequence length="639" mass="71127">MSSRFKHSILAGPVACLGFFIFVMMTFPALNPALQAADPMLSDTPFKSDSSRIYAVYPPHAVEHDAGDLDLQITNMDRIGNPWLDEPSAYWRYGDYLYGAELWIGAIASDNLSYTSTSMELRPTIDVRDRMYYSHEGMTGGNRIGFSSQPDDDNDGLTDEDPLNGWDDDGDGRIDEDYSAVSVQMYSCEFTDYTPEALEQHPDHRPLNVKVSQRSFGWSMAGYDDFVGVEYEILNDGFETLREIYLGIYADCDIGPRDNPEYFADDGGSVMVIDTFFVDSSLDACDTTYVPIEMAYMYDIPDDGVSATGGDQEGFFGVLFLGHSTDPMDEWAPQEARLYTCRFFSTSLPYPEGLPRNDFERYDALQQGGIPIRPTIHPDDYSFLISVGPFTELSPGESIIFQVALVAGHGYYDTDENEPDPSLDSGGLPNEESLLNNALAAREIFEGRWRDVDGLSDTGVDGKETCISPPPGVSYHWNDPCDPEHSIWFEDNSCDEAGSWVDNDCNPCTPNDDHEGCDQGGCEIQVHWYHPLTIASVNATPTAAGLTDILRISPIRNPAIPPLPIEFVLSEQHRCELGIYDVMGRRVRHLASGDRSEGLYQLRWDGKDHLGTSAAPGIYFLRASDGDQILTRQFVLLQP</sequence>
<evidence type="ECO:0000259" key="2">
    <source>
        <dbReference type="Pfam" id="PF13860"/>
    </source>
</evidence>
<comment type="caution">
    <text evidence="3">The sequence shown here is derived from an EMBL/GenBank/DDBJ whole genome shotgun (WGS) entry which is preliminary data.</text>
</comment>
<accession>A0A948RWV6</accession>
<feature type="region of interest" description="Disordered" evidence="1">
    <location>
        <begin position="140"/>
        <end position="171"/>
    </location>
</feature>
<proteinExistence type="predicted"/>
<evidence type="ECO:0000256" key="1">
    <source>
        <dbReference type="SAM" id="MobiDB-lite"/>
    </source>
</evidence>
<feature type="domain" description="FlgD/Vpr Ig-like" evidence="2">
    <location>
        <begin position="574"/>
        <end position="624"/>
    </location>
</feature>
<reference evidence="3" key="1">
    <citation type="submission" date="2021-05" db="EMBL/GenBank/DDBJ databases">
        <title>Energy efficiency and biological interactions define the core microbiome of deep oligotrophic groundwater.</title>
        <authorList>
            <person name="Mehrshad M."/>
            <person name="Lopez-Fernandez M."/>
            <person name="Bell E."/>
            <person name="Bernier-Latmani R."/>
            <person name="Bertilsson S."/>
            <person name="Dopson M."/>
        </authorList>
    </citation>
    <scope>NUCLEOTIDE SEQUENCE</scope>
    <source>
        <strain evidence="3">Modern_marine.mb.64</strain>
    </source>
</reference>
<dbReference type="Gene3D" id="2.60.40.4070">
    <property type="match status" value="1"/>
</dbReference>
<dbReference type="Pfam" id="PF13860">
    <property type="entry name" value="FlgD_ig"/>
    <property type="match status" value="1"/>
</dbReference>
<name>A0A948RWV6_UNCEI</name>
<dbReference type="AlphaFoldDB" id="A0A948RWV6"/>
<feature type="compositionally biased region" description="Acidic residues" evidence="1">
    <location>
        <begin position="150"/>
        <end position="170"/>
    </location>
</feature>
<organism evidence="3 4">
    <name type="scientific">Eiseniibacteriota bacterium</name>
    <dbReference type="NCBI Taxonomy" id="2212470"/>
    <lineage>
        <taxon>Bacteria</taxon>
        <taxon>Candidatus Eiseniibacteriota</taxon>
    </lineage>
</organism>
<dbReference type="InterPro" id="IPR025965">
    <property type="entry name" value="FlgD/Vpr_Ig-like"/>
</dbReference>
<evidence type="ECO:0000313" key="4">
    <source>
        <dbReference type="Proteomes" id="UP000777784"/>
    </source>
</evidence>
<dbReference type="Proteomes" id="UP000777784">
    <property type="component" value="Unassembled WGS sequence"/>
</dbReference>
<gene>
    <name evidence="3" type="ORF">KJ970_13710</name>
</gene>
<evidence type="ECO:0000313" key="3">
    <source>
        <dbReference type="EMBL" id="MBU2691971.1"/>
    </source>
</evidence>